<reference evidence="16 17" key="2">
    <citation type="journal article" date="2016" name="Environ. Microbiol. Rep.">
        <title>Metagenomic evidence for the presence of phototrophic Gemmatimonadetes bacteria in diverse environments.</title>
        <authorList>
            <person name="Zeng Y."/>
            <person name="Baumbach J."/>
            <person name="Barbosa E.G."/>
            <person name="Azevedo V."/>
            <person name="Zhang C."/>
            <person name="Koblizek M."/>
        </authorList>
    </citation>
    <scope>NUCLEOTIDE SEQUENCE [LARGE SCALE GENOMIC DNA]</scope>
    <source>
        <strain evidence="16 17">AP64</strain>
    </source>
</reference>
<evidence type="ECO:0000256" key="10">
    <source>
        <dbReference type="ARBA" id="ARBA00022989"/>
    </source>
</evidence>
<dbReference type="InterPro" id="IPR018332">
    <property type="entry name" value="Antenna_alpha"/>
</dbReference>
<protein>
    <recommendedName>
        <fullName evidence="15">Antenna complex alpha/beta subunit domain-containing protein</fullName>
    </recommendedName>
</protein>
<dbReference type="EMDB" id="EMD-12680"/>
<evidence type="ECO:0000256" key="4">
    <source>
        <dbReference type="ARBA" id="ARBA00022494"/>
    </source>
</evidence>
<dbReference type="InterPro" id="IPR002361">
    <property type="entry name" value="Antenna_alpha_CS"/>
</dbReference>
<dbReference type="Proteomes" id="UP000076404">
    <property type="component" value="Chromosome"/>
</dbReference>
<dbReference type="EMDB" id="EMD-12681"/>
<evidence type="ECO:0000256" key="9">
    <source>
        <dbReference type="ARBA" id="ARBA00022956"/>
    </source>
</evidence>
<name>A0A143BHS7_9BACT</name>
<evidence type="ECO:0000256" key="1">
    <source>
        <dbReference type="ARBA" id="ARBA00002455"/>
    </source>
</evidence>
<reference evidence="18 19" key="3">
    <citation type="journal article" date="2022" name="Sci. Adv.">
        <title>2.4-A structure of the double-ring &lt;i&gt;Gemmatimonas phototrophica&lt;/i&gt; photosystem.</title>
        <authorList>
            <person name="Qian P."/>
            <person name="Gardiner A.T."/>
            <person name="Simova I."/>
            <person name="Naydenova K."/>
            <person name="Croll T.I."/>
            <person name="Jackson P.J."/>
            <person name="Nupur"/>
            <person name="Kloz M."/>
            <person name="Cubakova P."/>
            <person name="Kuzma M."/>
            <person name="Zeng Y."/>
            <person name="Castro-Hartmann P."/>
            <person name="van Knippenberg B."/>
            <person name="Goldie K.N."/>
            <person name="Kaftan D."/>
            <person name="Hrouzek P."/>
            <person name="Hajek J."/>
            <person name="Agirre J."/>
            <person name="Siebert C.A."/>
            <person name="Bina D."/>
            <person name="Sader K."/>
            <person name="Stahlberg H."/>
            <person name="Sobotka R."/>
            <person name="Russo C.J."/>
            <person name="Polivka T."/>
            <person name="Hunter C.N."/>
            <person name="Koblizek M."/>
        </authorList>
    </citation>
    <scope>STRUCTURE BY ELECTRON MICROSCOPY (2.35 ANGSTROMS)</scope>
    <scope>FORMYLATION AT MET-1</scope>
</reference>
<keyword evidence="9" id="KW-0076">Bacteriochlorophyll</keyword>
<dbReference type="EMDB" id="EMD-12682"/>
<evidence type="ECO:0007829" key="19">
    <source>
        <dbReference type="PDB" id="7O0V"/>
    </source>
</evidence>
<evidence type="ECO:0000256" key="6">
    <source>
        <dbReference type="ARBA" id="ARBA00022692"/>
    </source>
</evidence>
<dbReference type="InterPro" id="IPR000066">
    <property type="entry name" value="Antenna_a/b"/>
</dbReference>
<evidence type="ECO:0000259" key="15">
    <source>
        <dbReference type="Pfam" id="PF00556"/>
    </source>
</evidence>
<dbReference type="GO" id="GO:0005886">
    <property type="term" value="C:plasma membrane"/>
    <property type="evidence" value="ECO:0007669"/>
    <property type="project" value="UniProtKB-SubCell"/>
</dbReference>
<evidence type="ECO:0000256" key="3">
    <source>
        <dbReference type="ARBA" id="ARBA00022475"/>
    </source>
</evidence>
<keyword evidence="6 14" id="KW-0812">Transmembrane</keyword>
<evidence type="ECO:0007829" key="20">
    <source>
        <dbReference type="PDB" id="7O0W"/>
    </source>
</evidence>
<keyword evidence="3" id="KW-1003">Cell membrane</keyword>
<evidence type="ECO:0000313" key="16">
    <source>
        <dbReference type="EMBL" id="AMW04588.1"/>
    </source>
</evidence>
<comment type="function">
    <text evidence="1">Antenna complexes are light-harvesting systems, which transfer the excitation energy to the reaction centers.</text>
</comment>
<evidence type="ECO:0007829" key="18">
    <source>
        <dbReference type="PDB" id="7O0U"/>
    </source>
</evidence>
<dbReference type="Pfam" id="PF00556">
    <property type="entry name" value="LHC"/>
    <property type="match status" value="1"/>
</dbReference>
<dbReference type="NCBIfam" id="NF040861">
    <property type="entry name" value="pufA_517_ASD"/>
    <property type="match status" value="1"/>
</dbReference>
<evidence type="ECO:0000256" key="14">
    <source>
        <dbReference type="SAM" id="Phobius"/>
    </source>
</evidence>
<evidence type="ECO:0000256" key="12">
    <source>
        <dbReference type="ARBA" id="ARBA00023136"/>
    </source>
</evidence>
<organism evidence="16 17">
    <name type="scientific">Gemmatimonas phototrophica</name>
    <dbReference type="NCBI Taxonomy" id="1379270"/>
    <lineage>
        <taxon>Bacteria</taxon>
        <taxon>Pseudomonadati</taxon>
        <taxon>Gemmatimonadota</taxon>
        <taxon>Gemmatimonadia</taxon>
        <taxon>Gemmatimonadales</taxon>
        <taxon>Gemmatimonadaceae</taxon>
        <taxon>Gemmatimonas</taxon>
    </lineage>
</organism>
<keyword evidence="11" id="KW-0157">Chromophore</keyword>
<keyword evidence="5" id="KW-0042">Antenna complex</keyword>
<feature type="binding site" evidence="18 20">
    <location>
        <position position="29"/>
    </location>
    <ligand>
        <name>bacteriochlorophyll a</name>
        <dbReference type="ChEBI" id="CHEBI:61720"/>
        <label>2</label>
        <note>axial binding residue</note>
    </ligand>
    <ligandPart>
        <name>Mg</name>
        <dbReference type="ChEBI" id="CHEBI:25107"/>
    </ligandPart>
</feature>
<gene>
    <name evidence="16" type="ORF">GEMMAAP_06495</name>
</gene>
<feature type="domain" description="Antenna complex alpha/beta subunit" evidence="15">
    <location>
        <begin position="1"/>
        <end position="41"/>
    </location>
</feature>
<evidence type="ECO:0000313" key="17">
    <source>
        <dbReference type="Proteomes" id="UP000076404"/>
    </source>
</evidence>
<sequence>MHRIWLMYDPRRVMVALVGFLAVLALVIHFVLLSSQRYSWIENGTLGADQAPVGASAPAAAAEMSPLPPGR</sequence>
<dbReference type="InterPro" id="IPR035889">
    <property type="entry name" value="Light-harvesting_complex"/>
</dbReference>
<evidence type="ECO:0000256" key="5">
    <source>
        <dbReference type="ARBA" id="ARBA00022549"/>
    </source>
</evidence>
<dbReference type="STRING" id="1379270.GEMMAAP_06495"/>
<dbReference type="RefSeq" id="WP_026850328.1">
    <property type="nucleotide sequence ID" value="NZ_CP011454.1"/>
</dbReference>
<dbReference type="PDB" id="7O0X">
    <property type="method" value="EM"/>
    <property type="resolution" value="2.44 A"/>
    <property type="chains" value="aa/ab/ac/ad/ae/af/ag/ah/ai/aj/ak/al/am/an/ao/ap=1-71"/>
</dbReference>
<keyword evidence="4" id="KW-0148">Chlorophyll</keyword>
<dbReference type="EMBL" id="CP011454">
    <property type="protein sequence ID" value="AMW04588.1"/>
    <property type="molecule type" value="Genomic_DNA"/>
</dbReference>
<feature type="modified residue" description="N-formylmethionine" evidence="18 19">
    <location>
        <position position="1"/>
    </location>
</feature>
<accession>A0A143BHS7</accession>
<evidence type="ECO:0000256" key="8">
    <source>
        <dbReference type="ARBA" id="ARBA00022842"/>
    </source>
</evidence>
<dbReference type="GO" id="GO:0046872">
    <property type="term" value="F:metal ion binding"/>
    <property type="evidence" value="ECO:0007669"/>
    <property type="project" value="UniProtKB-KW"/>
</dbReference>
<reference evidence="16 17" key="1">
    <citation type="journal article" date="2014" name="Proc. Natl. Acad. Sci. U.S.A.">
        <title>Functional type 2 photosynthetic reaction centers found in the rare bacterial phylum Gemmatimonadetes.</title>
        <authorList>
            <person name="Zeng Y."/>
            <person name="Feng F."/>
            <person name="Medova H."/>
            <person name="Dean J."/>
            <person name="Koblizek M."/>
        </authorList>
    </citation>
    <scope>NUCLEOTIDE SEQUENCE [LARGE SCALE GENOMIC DNA]</scope>
    <source>
        <strain evidence="16 17">AP64</strain>
    </source>
</reference>
<keyword evidence="13" id="KW-0437">Light-harvesting polypeptide</keyword>
<proteinExistence type="evidence at protein level"/>
<dbReference type="PRINTS" id="PR00673">
    <property type="entry name" value="LIGHTHARVSTA"/>
</dbReference>
<evidence type="ECO:0000256" key="11">
    <source>
        <dbReference type="ARBA" id="ARBA00022991"/>
    </source>
</evidence>
<keyword evidence="12 14" id="KW-0472">Membrane</keyword>
<dbReference type="PROSITE" id="PS00968">
    <property type="entry name" value="ANTENNA_COMP_ALPHA"/>
    <property type="match status" value="1"/>
</dbReference>
<dbReference type="Gene3D" id="4.10.220.20">
    <property type="entry name" value="Light-harvesting complex"/>
    <property type="match status" value="1"/>
</dbReference>
<dbReference type="PDB" id="7O0V">
    <property type="method" value="EM"/>
    <property type="resolution" value="2.50 A"/>
    <property type="chains" value="aa/ab/ac/ad/ae/af/ag/ah/ai/aj/ak/al/am/an/ao/ap=1-71"/>
</dbReference>
<evidence type="ECO:0000256" key="2">
    <source>
        <dbReference type="ARBA" id="ARBA00004401"/>
    </source>
</evidence>
<dbReference type="EMDB" id="EMD-12679"/>
<dbReference type="PDB" id="7O0W">
    <property type="method" value="EM"/>
    <property type="resolution" value="2.47 A"/>
    <property type="chains" value="aa/ab/ac/ad/ae/af/ag/ah/ai/aj/ak/al/am/an/ao/ap=1-71"/>
</dbReference>
<keyword evidence="8" id="KW-0460">Magnesium</keyword>
<keyword evidence="7" id="KW-0479">Metal-binding</keyword>
<feature type="binding site" evidence="19">
    <location>
        <position position="29"/>
    </location>
    <ligand>
        <name>bacteriochlorophyll a</name>
        <dbReference type="ChEBI" id="CHEBI:61720"/>
        <label>1</label>
        <note>axial binding residue</note>
    </ligand>
    <ligandPart>
        <name>Mg</name>
        <dbReference type="ChEBI" id="CHEBI:25107"/>
    </ligandPart>
</feature>
<dbReference type="KEGG" id="gph:GEMMAAP_06495"/>
<keyword evidence="10 14" id="KW-1133">Transmembrane helix</keyword>
<evidence type="ECO:0000256" key="13">
    <source>
        <dbReference type="ARBA" id="ARBA00023243"/>
    </source>
</evidence>
<dbReference type="SUPFAM" id="SSF56918">
    <property type="entry name" value="Light-harvesting complex subunits"/>
    <property type="match status" value="1"/>
</dbReference>
<feature type="binding site" evidence="19">
    <location>
        <position position="40"/>
    </location>
    <ligand>
        <name>bacteriochlorophyll a</name>
        <dbReference type="ChEBI" id="CHEBI:61720"/>
        <label>1</label>
    </ligand>
</feature>
<dbReference type="GO" id="GO:0042314">
    <property type="term" value="F:bacteriochlorophyll binding"/>
    <property type="evidence" value="ECO:0007669"/>
    <property type="project" value="UniProtKB-KW"/>
</dbReference>
<comment type="subcellular location">
    <subcellularLocation>
        <location evidence="2">Cell membrane</location>
        <topology evidence="2">Single-pass type II membrane protein</topology>
    </subcellularLocation>
</comment>
<keyword evidence="18 19" id="KW-0002">3D-structure</keyword>
<evidence type="ECO:0000256" key="7">
    <source>
        <dbReference type="ARBA" id="ARBA00022723"/>
    </source>
</evidence>
<dbReference type="GO" id="GO:0019866">
    <property type="term" value="C:organelle inner membrane"/>
    <property type="evidence" value="ECO:0007669"/>
    <property type="project" value="InterPro"/>
</dbReference>
<dbReference type="GO" id="GO:0030077">
    <property type="term" value="C:plasma membrane light-harvesting complex"/>
    <property type="evidence" value="ECO:0007669"/>
    <property type="project" value="InterPro"/>
</dbReference>
<feature type="binding site" evidence="18 20">
    <location>
        <position position="40"/>
    </location>
    <ligand>
        <name>bacteriochlorophyll a</name>
        <dbReference type="ChEBI" id="CHEBI:61720"/>
        <label>2</label>
    </ligand>
</feature>
<dbReference type="PDB" id="7O0U">
    <property type="method" value="EM"/>
    <property type="resolution" value="2.35 A"/>
    <property type="chains" value="aa/ab/ac/ad/ae/af/ag/ah/ai/aj/ak/al/am/an/ao/ap=1-71"/>
</dbReference>
<dbReference type="GO" id="GO:0019684">
    <property type="term" value="P:photosynthesis, light reaction"/>
    <property type="evidence" value="ECO:0007669"/>
    <property type="project" value="InterPro"/>
</dbReference>
<feature type="transmembrane region" description="Helical" evidence="14">
    <location>
        <begin position="12"/>
        <end position="32"/>
    </location>
</feature>
<keyword evidence="17" id="KW-1185">Reference proteome</keyword>
<dbReference type="AlphaFoldDB" id="A0A143BHS7"/>